<evidence type="ECO:0000256" key="2">
    <source>
        <dbReference type="SAM" id="Phobius"/>
    </source>
</evidence>
<dbReference type="OrthoDB" id="10512785at2759"/>
<reference evidence="3" key="1">
    <citation type="submission" date="2016-03" db="EMBL/GenBank/DDBJ databases">
        <title>Updated assembly of Pseudogymnoascus destructans, the fungus causing white-nose syndrome of bats.</title>
        <authorList>
            <person name="Palmer J.M."/>
            <person name="Drees K.P."/>
            <person name="Foster J.T."/>
            <person name="Lindner D.L."/>
        </authorList>
    </citation>
    <scope>NUCLEOTIDE SEQUENCE [LARGE SCALE GENOMIC DNA]</scope>
    <source>
        <strain evidence="3">20631-21</strain>
    </source>
</reference>
<dbReference type="GeneID" id="36291306"/>
<organism evidence="3">
    <name type="scientific">Pseudogymnoascus destructans</name>
    <dbReference type="NCBI Taxonomy" id="655981"/>
    <lineage>
        <taxon>Eukaryota</taxon>
        <taxon>Fungi</taxon>
        <taxon>Dikarya</taxon>
        <taxon>Ascomycota</taxon>
        <taxon>Pezizomycotina</taxon>
        <taxon>Leotiomycetes</taxon>
        <taxon>Thelebolales</taxon>
        <taxon>Thelebolaceae</taxon>
        <taxon>Pseudogymnoascus</taxon>
    </lineage>
</organism>
<feature type="region of interest" description="Disordered" evidence="1">
    <location>
        <begin position="77"/>
        <end position="173"/>
    </location>
</feature>
<evidence type="ECO:0000313" key="3">
    <source>
        <dbReference type="EMBL" id="OAF55458.1"/>
    </source>
</evidence>
<accession>A0A176ZZY5</accession>
<dbReference type="RefSeq" id="XP_024320758.1">
    <property type="nucleotide sequence ID" value="XM_024471819.1"/>
</dbReference>
<proteinExistence type="predicted"/>
<protein>
    <submittedName>
        <fullName evidence="3">Uncharacterized protein</fullName>
    </submittedName>
</protein>
<feature type="transmembrane region" description="Helical" evidence="2">
    <location>
        <begin position="36"/>
        <end position="55"/>
    </location>
</feature>
<keyword evidence="2" id="KW-0812">Transmembrane</keyword>
<sequence>MGGAPRSGGFLSFFFFYFFSRIINTDDRCHTKILRFPLFVLIFVKNTTTLYHLLLNKNHKLHITSPATQLSQLCLTSSTKHQQPSHLHRPGQTSLHHHTPPTITMPQTHTARSSPFPQQPQPTSLAHPTPRRGLSLLTDVAQRLDTHTPTADYKTREGEWHAPPAPPPSPVSW</sequence>
<feature type="compositionally biased region" description="Pro residues" evidence="1">
    <location>
        <begin position="163"/>
        <end position="173"/>
    </location>
</feature>
<dbReference type="EMBL" id="KV441409">
    <property type="protein sequence ID" value="OAF55458.1"/>
    <property type="molecule type" value="Genomic_DNA"/>
</dbReference>
<name>A0A176ZZY5_9PEZI</name>
<dbReference type="AlphaFoldDB" id="A0A176ZZY5"/>
<keyword evidence="2" id="KW-0472">Membrane</keyword>
<gene>
    <name evidence="3" type="ORF">VC83_08264</name>
</gene>
<evidence type="ECO:0000256" key="1">
    <source>
        <dbReference type="SAM" id="MobiDB-lite"/>
    </source>
</evidence>
<feature type="transmembrane region" description="Helical" evidence="2">
    <location>
        <begin position="6"/>
        <end position="24"/>
    </location>
</feature>
<feature type="compositionally biased region" description="Polar residues" evidence="1">
    <location>
        <begin position="101"/>
        <end position="116"/>
    </location>
</feature>
<keyword evidence="2" id="KW-1133">Transmembrane helix</keyword>
<dbReference type="Proteomes" id="UP000077154">
    <property type="component" value="Unassembled WGS sequence"/>
</dbReference>